<evidence type="ECO:0000313" key="2">
    <source>
        <dbReference type="Proteomes" id="UP000355283"/>
    </source>
</evidence>
<dbReference type="EMBL" id="SDOX01000110">
    <property type="protein sequence ID" value="TFJ82437.1"/>
    <property type="molecule type" value="Genomic_DNA"/>
</dbReference>
<gene>
    <name evidence="1" type="ORF">NSK_006263</name>
</gene>
<sequence length="325" mass="37069">MPFTRAYGDKFELLRPWYDMRAGVHQAPQLLAPPESWVEQLTLRLNYLDSKVAANTDRSVSTRARAAYLELMKLYVSGLAYGAEEMSVTGNVRVGPFQPDKRAKGLDWAYLGMTMTGGARLDNVRLLLEDVVYRNIPGDYIETGVWRGGSSIFARAVLRSLNEGGRMSYVCDSFKGLPPGDKKLHPRDRGWNLFPYLEESAEEVAKNFRESGVLDSNVVFAKGFFNETMPPLASRIKRLAVMRLDGDMYESTVDVLYHLYDKLGVGGYVIIDDWFGFPAKTACEDFFRVHNINPEINVIDETAAYWKKTKDVDIQYWRYEQTKFT</sequence>
<dbReference type="AlphaFoldDB" id="A0A4D9CWF1"/>
<dbReference type="Gene3D" id="3.40.50.150">
    <property type="entry name" value="Vaccinia Virus protein VP39"/>
    <property type="match status" value="1"/>
</dbReference>
<organism evidence="1 2">
    <name type="scientific">Nannochloropsis salina CCMP1776</name>
    <dbReference type="NCBI Taxonomy" id="1027361"/>
    <lineage>
        <taxon>Eukaryota</taxon>
        <taxon>Sar</taxon>
        <taxon>Stramenopiles</taxon>
        <taxon>Ochrophyta</taxon>
        <taxon>Eustigmatophyceae</taxon>
        <taxon>Eustigmatales</taxon>
        <taxon>Monodopsidaceae</taxon>
        <taxon>Microchloropsis</taxon>
        <taxon>Microchloropsis salina</taxon>
    </lineage>
</organism>
<reference evidence="1 2" key="1">
    <citation type="submission" date="2019-01" db="EMBL/GenBank/DDBJ databases">
        <title>Nuclear Genome Assembly of the Microalgal Biofuel strain Nannochloropsis salina CCMP1776.</title>
        <authorList>
            <person name="Hovde B."/>
        </authorList>
    </citation>
    <scope>NUCLEOTIDE SEQUENCE [LARGE SCALE GENOMIC DNA]</scope>
    <source>
        <strain evidence="1 2">CCMP1776</strain>
    </source>
</reference>
<accession>A0A4D9CWF1</accession>
<comment type="caution">
    <text evidence="1">The sequence shown here is derived from an EMBL/GenBank/DDBJ whole genome shotgun (WGS) entry which is preliminary data.</text>
</comment>
<dbReference type="Pfam" id="PF05711">
    <property type="entry name" value="TylF"/>
    <property type="match status" value="1"/>
</dbReference>
<dbReference type="PANTHER" id="PTHR40036">
    <property type="entry name" value="MACROCIN O-METHYLTRANSFERASE"/>
    <property type="match status" value="1"/>
</dbReference>
<name>A0A4D9CWF1_9STRA</name>
<protein>
    <recommendedName>
        <fullName evidence="3">Macrocin O-methyltransferase</fullName>
    </recommendedName>
</protein>
<keyword evidence="2" id="KW-1185">Reference proteome</keyword>
<evidence type="ECO:0000313" key="1">
    <source>
        <dbReference type="EMBL" id="TFJ82437.1"/>
    </source>
</evidence>
<dbReference type="Proteomes" id="UP000355283">
    <property type="component" value="Unassembled WGS sequence"/>
</dbReference>
<proteinExistence type="predicted"/>
<dbReference type="InterPro" id="IPR008884">
    <property type="entry name" value="TylF_MeTrfase"/>
</dbReference>
<dbReference type="PANTHER" id="PTHR40036:SF1">
    <property type="entry name" value="MACROCIN O-METHYLTRANSFERASE"/>
    <property type="match status" value="1"/>
</dbReference>
<dbReference type="InterPro" id="IPR029063">
    <property type="entry name" value="SAM-dependent_MTases_sf"/>
</dbReference>
<dbReference type="SUPFAM" id="SSF53335">
    <property type="entry name" value="S-adenosyl-L-methionine-dependent methyltransferases"/>
    <property type="match status" value="1"/>
</dbReference>
<dbReference type="OrthoDB" id="198715at2759"/>
<evidence type="ECO:0008006" key="3">
    <source>
        <dbReference type="Google" id="ProtNLM"/>
    </source>
</evidence>